<reference evidence="5 6" key="1">
    <citation type="submission" date="2020-04" db="EMBL/GenBank/DDBJ databases">
        <title>Perkinsus olseni comparative genomics.</title>
        <authorList>
            <person name="Bogema D.R."/>
        </authorList>
    </citation>
    <scope>NUCLEOTIDE SEQUENCE [LARGE SCALE GENOMIC DNA]</scope>
    <source>
        <strain evidence="5 6">ATCC PRA-207</strain>
    </source>
</reference>
<dbReference type="SUPFAM" id="SSF55681">
    <property type="entry name" value="Class II aaRS and biotin synthetases"/>
    <property type="match status" value="1"/>
</dbReference>
<comment type="catalytic activity">
    <reaction evidence="2">
        <text>tRNA(His) + L-histidine + ATP = L-histidyl-tRNA(His) + AMP + diphosphate + H(+)</text>
        <dbReference type="Rhea" id="RHEA:17313"/>
        <dbReference type="Rhea" id="RHEA-COMP:9665"/>
        <dbReference type="Rhea" id="RHEA-COMP:9689"/>
        <dbReference type="ChEBI" id="CHEBI:15378"/>
        <dbReference type="ChEBI" id="CHEBI:30616"/>
        <dbReference type="ChEBI" id="CHEBI:33019"/>
        <dbReference type="ChEBI" id="CHEBI:57595"/>
        <dbReference type="ChEBI" id="CHEBI:78442"/>
        <dbReference type="ChEBI" id="CHEBI:78527"/>
        <dbReference type="ChEBI" id="CHEBI:456215"/>
        <dbReference type="EC" id="6.1.1.21"/>
    </reaction>
</comment>
<feature type="compositionally biased region" description="Basic residues" evidence="3">
    <location>
        <begin position="29"/>
        <end position="43"/>
    </location>
</feature>
<dbReference type="PROSITE" id="PS50862">
    <property type="entry name" value="AA_TRNA_LIGASE_II"/>
    <property type="match status" value="1"/>
</dbReference>
<keyword evidence="6" id="KW-1185">Reference proteome</keyword>
<feature type="non-terminal residue" evidence="5">
    <location>
        <position position="240"/>
    </location>
</feature>
<name>A0A7J6QSM6_PEROL</name>
<dbReference type="EMBL" id="JABANO010030597">
    <property type="protein sequence ID" value="KAF4711614.1"/>
    <property type="molecule type" value="Genomic_DNA"/>
</dbReference>
<dbReference type="InterPro" id="IPR041715">
    <property type="entry name" value="HisRS-like_core"/>
</dbReference>
<dbReference type="InterPro" id="IPR006195">
    <property type="entry name" value="aa-tRNA-synth_II"/>
</dbReference>
<evidence type="ECO:0000256" key="3">
    <source>
        <dbReference type="SAM" id="MobiDB-lite"/>
    </source>
</evidence>
<organism evidence="5 6">
    <name type="scientific">Perkinsus olseni</name>
    <name type="common">Perkinsus atlanticus</name>
    <dbReference type="NCBI Taxonomy" id="32597"/>
    <lineage>
        <taxon>Eukaryota</taxon>
        <taxon>Sar</taxon>
        <taxon>Alveolata</taxon>
        <taxon>Perkinsozoa</taxon>
        <taxon>Perkinsea</taxon>
        <taxon>Perkinsida</taxon>
        <taxon>Perkinsidae</taxon>
        <taxon>Perkinsus</taxon>
    </lineage>
</organism>
<protein>
    <recommendedName>
        <fullName evidence="1">histidine--tRNA ligase</fullName>
        <ecNumber evidence="1">6.1.1.21</ecNumber>
    </recommendedName>
</protein>
<dbReference type="Pfam" id="PF13393">
    <property type="entry name" value="tRNA-synt_His"/>
    <property type="match status" value="1"/>
</dbReference>
<sequence length="240" mass="27052">MSSTPAAAPEVAVPSTTEKLVVPEGMSKKQAKKLAKKAAKKGGNKQPEFENVISFDPPSGTRDFFPEDMRVRNWLFSQWRAVSTQYGFSEYDAPVLENEDLYKRKAGEEIVEQMYNFVDKEDHRVTLRPEMTPTLARMVLSRVRMSAEGSHNATAQMAEVLPLKWFSIPQCWRFETTQRGRKREHYQWNCDIVGISDITAELELLATMVGFFKNVGLTSADVGIKVNSRAILQSVLKASG</sequence>
<dbReference type="CDD" id="cd00773">
    <property type="entry name" value="HisRS-like_core"/>
    <property type="match status" value="1"/>
</dbReference>
<dbReference type="PANTHER" id="PTHR43707">
    <property type="entry name" value="HISTIDYL-TRNA SYNTHETASE"/>
    <property type="match status" value="1"/>
</dbReference>
<dbReference type="OMA" id="IVAFFER"/>
<dbReference type="PANTHER" id="PTHR43707:SF1">
    <property type="entry name" value="HISTIDINE--TRNA LIGASE, MITOCHONDRIAL-RELATED"/>
    <property type="match status" value="1"/>
</dbReference>
<dbReference type="GO" id="GO:0005737">
    <property type="term" value="C:cytoplasm"/>
    <property type="evidence" value="ECO:0007669"/>
    <property type="project" value="InterPro"/>
</dbReference>
<comment type="caution">
    <text evidence="5">The sequence shown here is derived from an EMBL/GenBank/DDBJ whole genome shotgun (WGS) entry which is preliminary data.</text>
</comment>
<evidence type="ECO:0000313" key="5">
    <source>
        <dbReference type="EMBL" id="KAF4711614.1"/>
    </source>
</evidence>
<dbReference type="AlphaFoldDB" id="A0A7J6QSM6"/>
<feature type="region of interest" description="Disordered" evidence="3">
    <location>
        <begin position="1"/>
        <end position="50"/>
    </location>
</feature>
<evidence type="ECO:0000256" key="2">
    <source>
        <dbReference type="ARBA" id="ARBA00047639"/>
    </source>
</evidence>
<proteinExistence type="predicted"/>
<dbReference type="Gene3D" id="3.30.930.10">
    <property type="entry name" value="Bira Bifunctional Protein, Domain 2"/>
    <property type="match status" value="1"/>
</dbReference>
<evidence type="ECO:0000259" key="4">
    <source>
        <dbReference type="PROSITE" id="PS50862"/>
    </source>
</evidence>
<dbReference type="GO" id="GO:0006427">
    <property type="term" value="P:histidyl-tRNA aminoacylation"/>
    <property type="evidence" value="ECO:0007669"/>
    <property type="project" value="TreeGrafter"/>
</dbReference>
<dbReference type="InterPro" id="IPR045864">
    <property type="entry name" value="aa-tRNA-synth_II/BPL/LPL"/>
</dbReference>
<evidence type="ECO:0000256" key="1">
    <source>
        <dbReference type="ARBA" id="ARBA00012815"/>
    </source>
</evidence>
<dbReference type="InterPro" id="IPR004516">
    <property type="entry name" value="HisRS/HisZ"/>
</dbReference>
<accession>A0A7J6QSM6</accession>
<dbReference type="EC" id="6.1.1.21" evidence="1"/>
<dbReference type="GO" id="GO:0004821">
    <property type="term" value="F:histidine-tRNA ligase activity"/>
    <property type="evidence" value="ECO:0007669"/>
    <property type="project" value="UniProtKB-EC"/>
</dbReference>
<dbReference type="Proteomes" id="UP000553632">
    <property type="component" value="Unassembled WGS sequence"/>
</dbReference>
<evidence type="ECO:0000313" key="6">
    <source>
        <dbReference type="Proteomes" id="UP000553632"/>
    </source>
</evidence>
<gene>
    <name evidence="5" type="ORF">FOZ63_009931</name>
</gene>
<feature type="domain" description="Aminoacyl-transfer RNA synthetases class-II family profile" evidence="4">
    <location>
        <begin position="60"/>
        <end position="203"/>
    </location>
</feature>